<feature type="transmembrane region" description="Helical" evidence="5">
    <location>
        <begin position="349"/>
        <end position="369"/>
    </location>
</feature>
<evidence type="ECO:0000313" key="7">
    <source>
        <dbReference type="EMBL" id="KIK63267.1"/>
    </source>
</evidence>
<gene>
    <name evidence="7" type="ORF">GYMLUDRAFT_163208</name>
</gene>
<keyword evidence="4 5" id="KW-0472">Membrane</keyword>
<dbReference type="OrthoDB" id="10021397at2759"/>
<dbReference type="PRINTS" id="PR01036">
    <property type="entry name" value="TCRTETB"/>
</dbReference>
<feature type="transmembrane region" description="Helical" evidence="5">
    <location>
        <begin position="323"/>
        <end position="342"/>
    </location>
</feature>
<dbReference type="Proteomes" id="UP000053593">
    <property type="component" value="Unassembled WGS sequence"/>
</dbReference>
<comment type="subcellular location">
    <subcellularLocation>
        <location evidence="1">Membrane</location>
        <topology evidence="1">Multi-pass membrane protein</topology>
    </subcellularLocation>
</comment>
<dbReference type="PANTHER" id="PTHR23501:SF102">
    <property type="entry name" value="DRUG TRANSPORTER, PUTATIVE (AFU_ORTHOLOGUE AFUA_3G08530)-RELATED"/>
    <property type="match status" value="1"/>
</dbReference>
<proteinExistence type="predicted"/>
<feature type="transmembrane region" description="Helical" evidence="5">
    <location>
        <begin position="375"/>
        <end position="398"/>
    </location>
</feature>
<dbReference type="CDD" id="cd17502">
    <property type="entry name" value="MFS_Azr1_MDR_like"/>
    <property type="match status" value="1"/>
</dbReference>
<dbReference type="HOGENOM" id="CLU_000960_22_0_1"/>
<dbReference type="InterPro" id="IPR036259">
    <property type="entry name" value="MFS_trans_sf"/>
</dbReference>
<evidence type="ECO:0000256" key="3">
    <source>
        <dbReference type="ARBA" id="ARBA00022989"/>
    </source>
</evidence>
<keyword evidence="8" id="KW-1185">Reference proteome</keyword>
<feature type="transmembrane region" description="Helical" evidence="5">
    <location>
        <begin position="210"/>
        <end position="234"/>
    </location>
</feature>
<feature type="transmembrane region" description="Helical" evidence="5">
    <location>
        <begin position="283"/>
        <end position="303"/>
    </location>
</feature>
<accession>A0A0D0CUM6</accession>
<dbReference type="InterPro" id="IPR020846">
    <property type="entry name" value="MFS_dom"/>
</dbReference>
<feature type="transmembrane region" description="Helical" evidence="5">
    <location>
        <begin position="111"/>
        <end position="130"/>
    </location>
</feature>
<protein>
    <submittedName>
        <fullName evidence="7">Unplaced genomic scaffold GYMLUscaffold_16, whole genome shotgun sequence</fullName>
    </submittedName>
</protein>
<feature type="domain" description="Major facilitator superfamily (MFS) profile" evidence="6">
    <location>
        <begin position="25"/>
        <end position="492"/>
    </location>
</feature>
<evidence type="ECO:0000256" key="2">
    <source>
        <dbReference type="ARBA" id="ARBA00022692"/>
    </source>
</evidence>
<sequence>MANPSYIYQVIRTTNRPKSKNLPPSWSSLAVAGFLASLDQTIVSTSMPTIASHFNALNSQSWIATSYLISSTCFQPVFGRFCDLWGCKLMLLVSIGLFEFGSVLTATAKNFVWLCCGRATAGTLIFVLIAKCVPRIPMVPLRERGRYTGVMFARIALASALGPVLGGVFTTSVSWRWAFYINLPIGGVATLVVLSLWTKIPDSKLASVKVSDIDFVGVIILTASVVALSLSLTWGGVTYPWKSPQVIALLSVGFALIPLFIVYEMKVPEVPIIPMSIFKYRNVVGAATNYFFIHWGLYGLSVYLPTFFQLVKGDDQLISGFELLAYVIPILPMSFTVGILISRTGWVRPYLWSGGAVNLIGTGCCILFTSKTSKAAEFVILIVTGMGIGFVFQANTICGQSQVKRSELASAVTMVTWSRTLGGLFAIPAEGAVIQNIVNRKVEGNSVTAPVSLFVHLTQGRPSFSPSISVYFSLAIHLPYSQRTATSTENHR</sequence>
<feature type="transmembrane region" description="Helical" evidence="5">
    <location>
        <begin position="177"/>
        <end position="198"/>
    </location>
</feature>
<feature type="transmembrane region" description="Helical" evidence="5">
    <location>
        <begin position="246"/>
        <end position="263"/>
    </location>
</feature>
<keyword evidence="2 5" id="KW-0812">Transmembrane</keyword>
<organism evidence="7 8">
    <name type="scientific">Collybiopsis luxurians FD-317 M1</name>
    <dbReference type="NCBI Taxonomy" id="944289"/>
    <lineage>
        <taxon>Eukaryota</taxon>
        <taxon>Fungi</taxon>
        <taxon>Dikarya</taxon>
        <taxon>Basidiomycota</taxon>
        <taxon>Agaricomycotina</taxon>
        <taxon>Agaricomycetes</taxon>
        <taxon>Agaricomycetidae</taxon>
        <taxon>Agaricales</taxon>
        <taxon>Marasmiineae</taxon>
        <taxon>Omphalotaceae</taxon>
        <taxon>Collybiopsis</taxon>
        <taxon>Collybiopsis luxurians</taxon>
    </lineage>
</organism>
<dbReference type="PROSITE" id="PS50850">
    <property type="entry name" value="MFS"/>
    <property type="match status" value="1"/>
</dbReference>
<reference evidence="7 8" key="1">
    <citation type="submission" date="2014-04" db="EMBL/GenBank/DDBJ databases">
        <title>Evolutionary Origins and Diversification of the Mycorrhizal Mutualists.</title>
        <authorList>
            <consortium name="DOE Joint Genome Institute"/>
            <consortium name="Mycorrhizal Genomics Consortium"/>
            <person name="Kohler A."/>
            <person name="Kuo A."/>
            <person name="Nagy L.G."/>
            <person name="Floudas D."/>
            <person name="Copeland A."/>
            <person name="Barry K.W."/>
            <person name="Cichocki N."/>
            <person name="Veneault-Fourrey C."/>
            <person name="LaButti K."/>
            <person name="Lindquist E.A."/>
            <person name="Lipzen A."/>
            <person name="Lundell T."/>
            <person name="Morin E."/>
            <person name="Murat C."/>
            <person name="Riley R."/>
            <person name="Ohm R."/>
            <person name="Sun H."/>
            <person name="Tunlid A."/>
            <person name="Henrissat B."/>
            <person name="Grigoriev I.V."/>
            <person name="Hibbett D.S."/>
            <person name="Martin F."/>
        </authorList>
    </citation>
    <scope>NUCLEOTIDE SEQUENCE [LARGE SCALE GENOMIC DNA]</scope>
    <source>
        <strain evidence="7 8">FD-317 M1</strain>
    </source>
</reference>
<feature type="transmembrane region" description="Helical" evidence="5">
    <location>
        <begin position="85"/>
        <end position="105"/>
    </location>
</feature>
<evidence type="ECO:0000256" key="5">
    <source>
        <dbReference type="SAM" id="Phobius"/>
    </source>
</evidence>
<evidence type="ECO:0000313" key="8">
    <source>
        <dbReference type="Proteomes" id="UP000053593"/>
    </source>
</evidence>
<feature type="transmembrane region" description="Helical" evidence="5">
    <location>
        <begin position="151"/>
        <end position="171"/>
    </location>
</feature>
<dbReference type="Gene3D" id="1.20.1250.20">
    <property type="entry name" value="MFS general substrate transporter like domains"/>
    <property type="match status" value="1"/>
</dbReference>
<dbReference type="PANTHER" id="PTHR23501">
    <property type="entry name" value="MAJOR FACILITATOR SUPERFAMILY"/>
    <property type="match status" value="1"/>
</dbReference>
<dbReference type="Gene3D" id="1.20.1720.10">
    <property type="entry name" value="Multidrug resistance protein D"/>
    <property type="match status" value="1"/>
</dbReference>
<dbReference type="InterPro" id="IPR011701">
    <property type="entry name" value="MFS"/>
</dbReference>
<dbReference type="Pfam" id="PF07690">
    <property type="entry name" value="MFS_1"/>
    <property type="match status" value="1"/>
</dbReference>
<dbReference type="SUPFAM" id="SSF103473">
    <property type="entry name" value="MFS general substrate transporter"/>
    <property type="match status" value="1"/>
</dbReference>
<name>A0A0D0CUM6_9AGAR</name>
<dbReference type="EMBL" id="KN834764">
    <property type="protein sequence ID" value="KIK63267.1"/>
    <property type="molecule type" value="Genomic_DNA"/>
</dbReference>
<dbReference type="GO" id="GO:0005886">
    <property type="term" value="C:plasma membrane"/>
    <property type="evidence" value="ECO:0007669"/>
    <property type="project" value="TreeGrafter"/>
</dbReference>
<dbReference type="AlphaFoldDB" id="A0A0D0CUM6"/>
<evidence type="ECO:0000256" key="4">
    <source>
        <dbReference type="ARBA" id="ARBA00023136"/>
    </source>
</evidence>
<keyword evidence="3 5" id="KW-1133">Transmembrane helix</keyword>
<evidence type="ECO:0000259" key="6">
    <source>
        <dbReference type="PROSITE" id="PS50850"/>
    </source>
</evidence>
<evidence type="ECO:0000256" key="1">
    <source>
        <dbReference type="ARBA" id="ARBA00004141"/>
    </source>
</evidence>
<dbReference type="GO" id="GO:0022857">
    <property type="term" value="F:transmembrane transporter activity"/>
    <property type="evidence" value="ECO:0007669"/>
    <property type="project" value="InterPro"/>
</dbReference>